<feature type="transmembrane region" description="Helical" evidence="1">
    <location>
        <begin position="42"/>
        <end position="63"/>
    </location>
</feature>
<dbReference type="RefSeq" id="WP_188947424.1">
    <property type="nucleotide sequence ID" value="NZ_BMPH01000003.1"/>
</dbReference>
<keyword evidence="1" id="KW-0812">Transmembrane</keyword>
<sequence>MLELLGELLPYALTIAISPVPIIAVILMLMSPRPRALGGSYLAGWILGIVAAASVFTALAGVLPEAGESTDPKPAVAIIQIILGALLLLLAIKQWRSRPKKGDEPELPKWMQGIDSMKPGIGLGLGFLLAAVNPKNLLVAAAAGLAIGQQEASGAATAAALGVFTLIAALTVLLPVLIFLVAPQKATQVLDQIREWLTANNTAIMVVLFVVLGGQLLGKGLGGI</sequence>
<keyword evidence="1" id="KW-1133">Transmembrane helix</keyword>
<evidence type="ECO:0000313" key="3">
    <source>
        <dbReference type="Proteomes" id="UP001195422"/>
    </source>
</evidence>
<keyword evidence="1" id="KW-0472">Membrane</keyword>
<evidence type="ECO:0000256" key="1">
    <source>
        <dbReference type="SAM" id="Phobius"/>
    </source>
</evidence>
<keyword evidence="3" id="KW-1185">Reference proteome</keyword>
<feature type="transmembrane region" description="Helical" evidence="1">
    <location>
        <begin position="159"/>
        <end position="182"/>
    </location>
</feature>
<reference evidence="2 3" key="1">
    <citation type="submission" date="2021-03" db="EMBL/GenBank/DDBJ databases">
        <title>Sequencing the genomes of 1000 actinobacteria strains.</title>
        <authorList>
            <person name="Klenk H.-P."/>
        </authorList>
    </citation>
    <scope>NUCLEOTIDE SEQUENCE [LARGE SCALE GENOMIC DNA]</scope>
    <source>
        <strain evidence="2 3">DSM 20168</strain>
    </source>
</reference>
<feature type="transmembrane region" description="Helical" evidence="1">
    <location>
        <begin position="75"/>
        <end position="92"/>
    </location>
</feature>
<protein>
    <submittedName>
        <fullName evidence="2">Threonine/homoserine/homoserine lactone efflux protein</fullName>
    </submittedName>
</protein>
<dbReference type="InterPro" id="IPR021315">
    <property type="entry name" value="Gap/Sap"/>
</dbReference>
<organism evidence="2 3">
    <name type="scientific">Glutamicibacter protophormiae</name>
    <name type="common">Brevibacterium protophormiae</name>
    <dbReference type="NCBI Taxonomy" id="37930"/>
    <lineage>
        <taxon>Bacteria</taxon>
        <taxon>Bacillati</taxon>
        <taxon>Actinomycetota</taxon>
        <taxon>Actinomycetes</taxon>
        <taxon>Micrococcales</taxon>
        <taxon>Micrococcaceae</taxon>
        <taxon>Glutamicibacter</taxon>
    </lineage>
</organism>
<dbReference type="Proteomes" id="UP001195422">
    <property type="component" value="Unassembled WGS sequence"/>
</dbReference>
<gene>
    <name evidence="2" type="ORF">JOF39_001712</name>
</gene>
<dbReference type="Pfam" id="PF11139">
    <property type="entry name" value="SfLAP"/>
    <property type="match status" value="1"/>
</dbReference>
<feature type="transmembrane region" description="Helical" evidence="1">
    <location>
        <begin position="12"/>
        <end position="30"/>
    </location>
</feature>
<comment type="caution">
    <text evidence="2">The sequence shown here is derived from an EMBL/GenBank/DDBJ whole genome shotgun (WGS) entry which is preliminary data.</text>
</comment>
<accession>A0ABS4XQ44</accession>
<proteinExistence type="predicted"/>
<feature type="transmembrane region" description="Helical" evidence="1">
    <location>
        <begin position="203"/>
        <end position="222"/>
    </location>
</feature>
<name>A0ABS4XQ44_GLUPR</name>
<dbReference type="EMBL" id="JAGIOJ010000001">
    <property type="protein sequence ID" value="MBP2398631.1"/>
    <property type="molecule type" value="Genomic_DNA"/>
</dbReference>
<evidence type="ECO:0000313" key="2">
    <source>
        <dbReference type="EMBL" id="MBP2398631.1"/>
    </source>
</evidence>
<feature type="transmembrane region" description="Helical" evidence="1">
    <location>
        <begin position="121"/>
        <end position="147"/>
    </location>
</feature>